<evidence type="ECO:0000313" key="1">
    <source>
        <dbReference type="EMBL" id="MEN3238232.1"/>
    </source>
</evidence>
<dbReference type="RefSeq" id="WP_346013533.1">
    <property type="nucleotide sequence ID" value="NZ_JAQYXP010000005.1"/>
</dbReference>
<evidence type="ECO:0000313" key="2">
    <source>
        <dbReference type="Proteomes" id="UP001407347"/>
    </source>
</evidence>
<keyword evidence="2" id="KW-1185">Reference proteome</keyword>
<dbReference type="Proteomes" id="UP001407347">
    <property type="component" value="Unassembled WGS sequence"/>
</dbReference>
<name>A0ABV0A333_9HYPH</name>
<accession>A0ABV0A333</accession>
<reference evidence="1 2" key="1">
    <citation type="journal article" date="2023" name="PLoS ONE">
        <title>Complete genome assembly of Hawai'i environmental nontuberculous mycobacteria reveals unexpected co-isolation with methylobacteria.</title>
        <authorList>
            <person name="Hendrix J."/>
            <person name="Epperson L.E."/>
            <person name="Tong E.I."/>
            <person name="Chan Y.L."/>
            <person name="Hasan N.A."/>
            <person name="Dawrs S.N."/>
            <person name="Norton G.J."/>
            <person name="Virdi R."/>
            <person name="Crooks J.L."/>
            <person name="Chan E.D."/>
            <person name="Honda J.R."/>
            <person name="Strong M."/>
        </authorList>
    </citation>
    <scope>NUCLEOTIDE SEQUENCE [LARGE SCALE GENOMIC DNA]</scope>
    <source>
        <strain evidence="1 2">NJH_HI04-1</strain>
    </source>
</reference>
<organism evidence="1 2">
    <name type="scientific">Methylobacterium ajmalii</name>
    <dbReference type="NCBI Taxonomy" id="2738439"/>
    <lineage>
        <taxon>Bacteria</taxon>
        <taxon>Pseudomonadati</taxon>
        <taxon>Pseudomonadota</taxon>
        <taxon>Alphaproteobacteria</taxon>
        <taxon>Hyphomicrobiales</taxon>
        <taxon>Methylobacteriaceae</taxon>
        <taxon>Methylobacterium</taxon>
    </lineage>
</organism>
<dbReference type="EMBL" id="JAQYXP010000005">
    <property type="protein sequence ID" value="MEN3238232.1"/>
    <property type="molecule type" value="Genomic_DNA"/>
</dbReference>
<sequence length="128" mass="14258">MRSIELDLGEMLARASGGRDQQEQHRQTPDDVLAITLKEISARYAAGNPFKVGELITPRKGYGIKGEGRPHVVVEIAEKPLVPGETNSGSPDFGARLDIRVICEQCHLHAYWNESWQFERYTGPVAEV</sequence>
<gene>
    <name evidence="1" type="ORF">PUR29_32820</name>
</gene>
<protein>
    <submittedName>
        <fullName evidence="1">Uncharacterized protein</fullName>
    </submittedName>
</protein>
<proteinExistence type="predicted"/>
<comment type="caution">
    <text evidence="1">The sequence shown here is derived from an EMBL/GenBank/DDBJ whole genome shotgun (WGS) entry which is preliminary data.</text>
</comment>